<proteinExistence type="predicted"/>
<dbReference type="EMBL" id="CAKOAT010375153">
    <property type="protein sequence ID" value="CAH8363918.1"/>
    <property type="molecule type" value="Genomic_DNA"/>
</dbReference>
<reference evidence="2 3" key="1">
    <citation type="submission" date="2022-03" db="EMBL/GenBank/DDBJ databases">
        <authorList>
            <person name="Macdonald S."/>
            <person name="Ahmed S."/>
            <person name="Newling K."/>
        </authorList>
    </citation>
    <scope>NUCLEOTIDE SEQUENCE [LARGE SCALE GENOMIC DNA]</scope>
</reference>
<gene>
    <name evidence="2" type="ORF">ERUC_LOCUS29674</name>
</gene>
<evidence type="ECO:0000256" key="1">
    <source>
        <dbReference type="SAM" id="SignalP"/>
    </source>
</evidence>
<dbReference type="Proteomes" id="UP001642260">
    <property type="component" value="Unassembled WGS sequence"/>
</dbReference>
<keyword evidence="1" id="KW-0732">Signal</keyword>
<dbReference type="AlphaFoldDB" id="A0ABC8KYS5"/>
<evidence type="ECO:0000313" key="3">
    <source>
        <dbReference type="Proteomes" id="UP001642260"/>
    </source>
</evidence>
<sequence length="100" mass="11394">MEMKRMIVFTVMMLTIGNLLVESEVINRRWGDCFKICYNVCISSAIRNVLSCFPKCEAQCGHQYEIDVSAQDPSKAEKEIGVKKTKDCVNSYSDICDKKD</sequence>
<organism evidence="2 3">
    <name type="scientific">Eruca vesicaria subsp. sativa</name>
    <name type="common">Garden rocket</name>
    <name type="synonym">Eruca sativa</name>
    <dbReference type="NCBI Taxonomy" id="29727"/>
    <lineage>
        <taxon>Eukaryota</taxon>
        <taxon>Viridiplantae</taxon>
        <taxon>Streptophyta</taxon>
        <taxon>Embryophyta</taxon>
        <taxon>Tracheophyta</taxon>
        <taxon>Spermatophyta</taxon>
        <taxon>Magnoliopsida</taxon>
        <taxon>eudicotyledons</taxon>
        <taxon>Gunneridae</taxon>
        <taxon>Pentapetalae</taxon>
        <taxon>rosids</taxon>
        <taxon>malvids</taxon>
        <taxon>Brassicales</taxon>
        <taxon>Brassicaceae</taxon>
        <taxon>Brassiceae</taxon>
        <taxon>Eruca</taxon>
    </lineage>
</organism>
<feature type="chain" id="PRO_5044807871" description="Plant thionin family protein" evidence="1">
    <location>
        <begin position="24"/>
        <end position="100"/>
    </location>
</feature>
<evidence type="ECO:0008006" key="4">
    <source>
        <dbReference type="Google" id="ProtNLM"/>
    </source>
</evidence>
<evidence type="ECO:0000313" key="2">
    <source>
        <dbReference type="EMBL" id="CAH8363918.1"/>
    </source>
</evidence>
<keyword evidence="3" id="KW-1185">Reference proteome</keyword>
<accession>A0ABC8KYS5</accession>
<comment type="caution">
    <text evidence="2">The sequence shown here is derived from an EMBL/GenBank/DDBJ whole genome shotgun (WGS) entry which is preliminary data.</text>
</comment>
<protein>
    <recommendedName>
        <fullName evidence="4">Plant thionin family protein</fullName>
    </recommendedName>
</protein>
<feature type="signal peptide" evidence="1">
    <location>
        <begin position="1"/>
        <end position="23"/>
    </location>
</feature>
<name>A0ABC8KYS5_ERUVS</name>